<organism evidence="2 3">
    <name type="scientific">Candidatus Caccousia avicola</name>
    <dbReference type="NCBI Taxonomy" id="2840721"/>
    <lineage>
        <taxon>Bacteria</taxon>
        <taxon>Bacillati</taxon>
        <taxon>Bacillota</taxon>
        <taxon>Clostridia</taxon>
        <taxon>Eubacteriales</taxon>
        <taxon>Oscillospiraceae</taxon>
        <taxon>Oscillospiraceae incertae sedis</taxon>
        <taxon>Candidatus Caccousia</taxon>
    </lineage>
</organism>
<proteinExistence type="predicted"/>
<dbReference type="Pfam" id="PF09551">
    <property type="entry name" value="Spore_II_R"/>
    <property type="match status" value="1"/>
</dbReference>
<dbReference type="EMBL" id="DVGZ01000029">
    <property type="protein sequence ID" value="HIR46598.1"/>
    <property type="molecule type" value="Genomic_DNA"/>
</dbReference>
<keyword evidence="1" id="KW-0732">Signal</keyword>
<comment type="caution">
    <text evidence="2">The sequence shown here is derived from an EMBL/GenBank/DDBJ whole genome shotgun (WGS) entry which is preliminary data.</text>
</comment>
<feature type="signal peptide" evidence="1">
    <location>
        <begin position="1"/>
        <end position="24"/>
    </location>
</feature>
<evidence type="ECO:0000256" key="1">
    <source>
        <dbReference type="SAM" id="SignalP"/>
    </source>
</evidence>
<evidence type="ECO:0000313" key="3">
    <source>
        <dbReference type="Proteomes" id="UP000824242"/>
    </source>
</evidence>
<dbReference type="Proteomes" id="UP000824242">
    <property type="component" value="Unassembled WGS sequence"/>
</dbReference>
<gene>
    <name evidence="2" type="primary">spoIIR</name>
    <name evidence="2" type="ORF">IAB89_02905</name>
</gene>
<sequence>MKLWEKCVLFGLFCAALFSMLGFTAQCESIPGEVLRLHILANSDSDADQALKLRVRDRLLEENGSLMDGVTTREEAIQAVRDALPELCKAAQDEVLAAGYTYPVKAELVEMYFPTRQYDNVTLPAGRYQALRVTIGEGAGHNWWCVLFPALCLPAAQDSASLDDVLSSGELDVVQGGYEVKFKAVELYEQFRGWVENW</sequence>
<evidence type="ECO:0000313" key="2">
    <source>
        <dbReference type="EMBL" id="HIR46598.1"/>
    </source>
</evidence>
<accession>A0A9D1ANB1</accession>
<reference evidence="2" key="1">
    <citation type="submission" date="2020-10" db="EMBL/GenBank/DDBJ databases">
        <authorList>
            <person name="Gilroy R."/>
        </authorList>
    </citation>
    <scope>NUCLEOTIDE SEQUENCE</scope>
    <source>
        <strain evidence="2">ChiSxjej1B13-7958</strain>
    </source>
</reference>
<dbReference type="NCBIfam" id="TIGR02837">
    <property type="entry name" value="spore_II_R"/>
    <property type="match status" value="1"/>
</dbReference>
<feature type="chain" id="PRO_5039503711" evidence="1">
    <location>
        <begin position="25"/>
        <end position="198"/>
    </location>
</feature>
<dbReference type="InterPro" id="IPR014202">
    <property type="entry name" value="Spore_II_R"/>
</dbReference>
<protein>
    <submittedName>
        <fullName evidence="2">Stage II sporulation protein R</fullName>
    </submittedName>
</protein>
<dbReference type="AlphaFoldDB" id="A0A9D1ANB1"/>
<reference evidence="2" key="2">
    <citation type="journal article" date="2021" name="PeerJ">
        <title>Extensive microbial diversity within the chicken gut microbiome revealed by metagenomics and culture.</title>
        <authorList>
            <person name="Gilroy R."/>
            <person name="Ravi A."/>
            <person name="Getino M."/>
            <person name="Pursley I."/>
            <person name="Horton D.L."/>
            <person name="Alikhan N.F."/>
            <person name="Baker D."/>
            <person name="Gharbi K."/>
            <person name="Hall N."/>
            <person name="Watson M."/>
            <person name="Adriaenssens E.M."/>
            <person name="Foster-Nyarko E."/>
            <person name="Jarju S."/>
            <person name="Secka A."/>
            <person name="Antonio M."/>
            <person name="Oren A."/>
            <person name="Chaudhuri R.R."/>
            <person name="La Ragione R."/>
            <person name="Hildebrand F."/>
            <person name="Pallen M.J."/>
        </authorList>
    </citation>
    <scope>NUCLEOTIDE SEQUENCE</scope>
    <source>
        <strain evidence="2">ChiSxjej1B13-7958</strain>
    </source>
</reference>
<name>A0A9D1ANB1_9FIRM</name>